<accession>A0ABX2MA34</accession>
<dbReference type="RefSeq" id="WP_175351797.1">
    <property type="nucleotide sequence ID" value="NZ_BAAAWQ010000001.1"/>
</dbReference>
<dbReference type="Proteomes" id="UP000573001">
    <property type="component" value="Unassembled WGS sequence"/>
</dbReference>
<dbReference type="Pfam" id="PF13692">
    <property type="entry name" value="Glyco_trans_1_4"/>
    <property type="match status" value="1"/>
</dbReference>
<evidence type="ECO:0000313" key="4">
    <source>
        <dbReference type="Proteomes" id="UP000573001"/>
    </source>
</evidence>
<dbReference type="PANTHER" id="PTHR12526">
    <property type="entry name" value="GLYCOSYLTRANSFERASE"/>
    <property type="match status" value="1"/>
</dbReference>
<dbReference type="PANTHER" id="PTHR12526:SF629">
    <property type="entry name" value="TEICHURONIC ACID BIOSYNTHESIS GLYCOSYLTRANSFERASE TUAH-RELATED"/>
    <property type="match status" value="1"/>
</dbReference>
<organism evidence="3 4">
    <name type="scientific">Curtobacterium pusillum</name>
    <dbReference type="NCBI Taxonomy" id="69373"/>
    <lineage>
        <taxon>Bacteria</taxon>
        <taxon>Bacillati</taxon>
        <taxon>Actinomycetota</taxon>
        <taxon>Actinomycetes</taxon>
        <taxon>Micrococcales</taxon>
        <taxon>Microbacteriaceae</taxon>
        <taxon>Curtobacterium</taxon>
    </lineage>
</organism>
<dbReference type="EMBL" id="JABMCE010000079">
    <property type="protein sequence ID" value="NUU14323.1"/>
    <property type="molecule type" value="Genomic_DNA"/>
</dbReference>
<keyword evidence="1" id="KW-0328">Glycosyltransferase</keyword>
<keyword evidence="2" id="KW-0808">Transferase</keyword>
<name>A0ABX2MA34_9MICO</name>
<gene>
    <name evidence="3" type="ORF">HP507_10820</name>
</gene>
<reference evidence="3 4" key="1">
    <citation type="submission" date="2020-05" db="EMBL/GenBank/DDBJ databases">
        <title>Genome Sequencing of Type Strains.</title>
        <authorList>
            <person name="Lemaire J.F."/>
            <person name="Inderbitzin P."/>
            <person name="Gregorio O.A."/>
            <person name="Collins S.B."/>
            <person name="Wespe N."/>
            <person name="Knight-Connoni V."/>
        </authorList>
    </citation>
    <scope>NUCLEOTIDE SEQUENCE [LARGE SCALE GENOMIC DNA]</scope>
    <source>
        <strain evidence="3 4">ATCC 19096</strain>
    </source>
</reference>
<keyword evidence="4" id="KW-1185">Reference proteome</keyword>
<evidence type="ECO:0000256" key="2">
    <source>
        <dbReference type="ARBA" id="ARBA00022679"/>
    </source>
</evidence>
<dbReference type="SUPFAM" id="SSF53756">
    <property type="entry name" value="UDP-Glycosyltransferase/glycogen phosphorylase"/>
    <property type="match status" value="1"/>
</dbReference>
<comment type="caution">
    <text evidence="3">The sequence shown here is derived from an EMBL/GenBank/DDBJ whole genome shotgun (WGS) entry which is preliminary data.</text>
</comment>
<protein>
    <submittedName>
        <fullName evidence="3">Glycosyltransferase</fullName>
    </submittedName>
</protein>
<evidence type="ECO:0000313" key="3">
    <source>
        <dbReference type="EMBL" id="NUU14323.1"/>
    </source>
</evidence>
<sequence length="376" mass="41493">MQLDIVHVSSAHPWVDNRVHLREAAAAAAAGYRVRLIAVESELTAPATGVDVVLIPRRRRVRRMVLSTAQALLLALRSRARVVHLHDPELIWTIPVLRLAGRTVVYDAHEDLPDQVWGKDYLSHRQRAVFAALSHVLLRIAGTANRVVAATAWTGRRFPAARTLAIHNFPLARPEDASQRDLEARPAVVAHVGLLSKDRGIDVISAVGDEAAFPDDWRIEMVGSIDSATSTDRLRTAEANGRVRHRGVVGPMEARDLLLDARIGVVPFRRTPVTDQIFPTKLFEYLAAGLAVIATDVPLWRRLLEGVECVTFVPADDPAAIAAAVRRYADDPELLRVHGAEARRAAERFTWAPEAARLVAMYDELLPGVRHEDGAR</sequence>
<dbReference type="Gene3D" id="3.40.50.2000">
    <property type="entry name" value="Glycogen Phosphorylase B"/>
    <property type="match status" value="2"/>
</dbReference>
<proteinExistence type="predicted"/>
<evidence type="ECO:0000256" key="1">
    <source>
        <dbReference type="ARBA" id="ARBA00022676"/>
    </source>
</evidence>